<dbReference type="EMBL" id="BK014662">
    <property type="protein sequence ID" value="DAD66599.1"/>
    <property type="molecule type" value="Genomic_DNA"/>
</dbReference>
<organism evidence="2">
    <name type="scientific">Myoviridae sp. ctPuP5</name>
    <dbReference type="NCBI Taxonomy" id="2823543"/>
    <lineage>
        <taxon>Viruses</taxon>
        <taxon>Duplodnaviria</taxon>
        <taxon>Heunggongvirae</taxon>
        <taxon>Uroviricota</taxon>
        <taxon>Caudoviricetes</taxon>
    </lineage>
</organism>
<proteinExistence type="predicted"/>
<evidence type="ECO:0000256" key="1">
    <source>
        <dbReference type="SAM" id="Phobius"/>
    </source>
</evidence>
<keyword evidence="1" id="KW-0472">Membrane</keyword>
<protein>
    <submittedName>
        <fullName evidence="2">Uncharacterized protein</fullName>
    </submittedName>
</protein>
<feature type="transmembrane region" description="Helical" evidence="1">
    <location>
        <begin position="13"/>
        <end position="33"/>
    </location>
</feature>
<evidence type="ECO:0000313" key="2">
    <source>
        <dbReference type="EMBL" id="DAD66599.1"/>
    </source>
</evidence>
<keyword evidence="1" id="KW-0812">Transmembrane</keyword>
<accession>A0A8S5L9N0</accession>
<keyword evidence="1" id="KW-1133">Transmembrane helix</keyword>
<name>A0A8S5L9N0_9CAUD</name>
<reference evidence="2" key="1">
    <citation type="journal article" date="2021" name="Proc. Natl. Acad. Sci. U.S.A.">
        <title>A Catalog of Tens of Thousands of Viruses from Human Metagenomes Reveals Hidden Associations with Chronic Diseases.</title>
        <authorList>
            <person name="Tisza M.J."/>
            <person name="Buck C.B."/>
        </authorList>
    </citation>
    <scope>NUCLEOTIDE SEQUENCE</scope>
    <source>
        <strain evidence="2">CtPuP5</strain>
    </source>
</reference>
<sequence length="34" mass="4236">MLELLFYSLNYKFILYTYTFYLVLSLIRCIAFLF</sequence>